<dbReference type="PATRIC" id="fig|121290.4.peg.2405"/>
<proteinExistence type="predicted"/>
<feature type="domain" description="DUF6867" evidence="2">
    <location>
        <begin position="11"/>
        <end position="114"/>
    </location>
</feature>
<reference evidence="3 4" key="1">
    <citation type="submission" date="2015-10" db="EMBL/GenBank/DDBJ databases">
        <title>Transcriptomic analysis of a linuron degrading triple-species bacterial consortium.</title>
        <authorList>
            <person name="Albers P."/>
        </authorList>
    </citation>
    <scope>NUCLEOTIDE SEQUENCE [LARGE SCALE GENOMIC DNA]</scope>
    <source>
        <strain evidence="3 4">WDL6</strain>
    </source>
</reference>
<sequence length="127" mass="14647">MTVYETGANGLWIFLLITVLIGGAAARAAGSAIASTWRPTWQIFTSALLLTFAVRFLHYALFHEVLFSWRNFIIDYVVVVTACLWGFRMTRVRQMVQQYPWAYERAGLLWWRRRTDEPAENTATPQG</sequence>
<keyword evidence="1" id="KW-1133">Transmembrane helix</keyword>
<keyword evidence="4" id="KW-1185">Reference proteome</keyword>
<feature type="transmembrane region" description="Helical" evidence="1">
    <location>
        <begin position="12"/>
        <end position="29"/>
    </location>
</feature>
<dbReference type="Proteomes" id="UP000059074">
    <property type="component" value="Unassembled WGS sequence"/>
</dbReference>
<organism evidence="3 4">
    <name type="scientific">Hyphomicrobium sulfonivorans</name>
    <dbReference type="NCBI Taxonomy" id="121290"/>
    <lineage>
        <taxon>Bacteria</taxon>
        <taxon>Pseudomonadati</taxon>
        <taxon>Pseudomonadota</taxon>
        <taxon>Alphaproteobacteria</taxon>
        <taxon>Hyphomicrobiales</taxon>
        <taxon>Hyphomicrobiaceae</taxon>
        <taxon>Hyphomicrobium</taxon>
    </lineage>
</organism>
<feature type="transmembrane region" description="Helical" evidence="1">
    <location>
        <begin position="67"/>
        <end position="87"/>
    </location>
</feature>
<dbReference type="AlphaFoldDB" id="A0A109BEU1"/>
<dbReference type="EMBL" id="LMTR01000071">
    <property type="protein sequence ID" value="KWT66797.1"/>
    <property type="molecule type" value="Genomic_DNA"/>
</dbReference>
<evidence type="ECO:0000313" key="4">
    <source>
        <dbReference type="Proteomes" id="UP000059074"/>
    </source>
</evidence>
<dbReference type="InterPro" id="IPR049201">
    <property type="entry name" value="DUF6867"/>
</dbReference>
<gene>
    <name evidence="3" type="ORF">APY04_2204</name>
</gene>
<evidence type="ECO:0000259" key="2">
    <source>
        <dbReference type="Pfam" id="PF21741"/>
    </source>
</evidence>
<protein>
    <recommendedName>
        <fullName evidence="2">DUF6867 domain-containing protein</fullName>
    </recommendedName>
</protein>
<dbReference type="STRING" id="121290.APY04_2204"/>
<keyword evidence="1" id="KW-0812">Transmembrane</keyword>
<evidence type="ECO:0000313" key="3">
    <source>
        <dbReference type="EMBL" id="KWT66797.1"/>
    </source>
</evidence>
<dbReference type="Pfam" id="PF21741">
    <property type="entry name" value="DUF6867"/>
    <property type="match status" value="1"/>
</dbReference>
<comment type="caution">
    <text evidence="3">The sequence shown here is derived from an EMBL/GenBank/DDBJ whole genome shotgun (WGS) entry which is preliminary data.</text>
</comment>
<name>A0A109BEU1_HYPSL</name>
<accession>A0A109BEU1</accession>
<evidence type="ECO:0000256" key="1">
    <source>
        <dbReference type="SAM" id="Phobius"/>
    </source>
</evidence>
<feature type="transmembrane region" description="Helical" evidence="1">
    <location>
        <begin position="41"/>
        <end position="61"/>
    </location>
</feature>
<dbReference type="RefSeq" id="WP_068462416.1">
    <property type="nucleotide sequence ID" value="NZ_JAEFBX010000003.1"/>
</dbReference>
<keyword evidence="1" id="KW-0472">Membrane</keyword>